<proteinExistence type="predicted"/>
<dbReference type="Pfam" id="PF03644">
    <property type="entry name" value="Glyco_hydro_85"/>
    <property type="match status" value="1"/>
</dbReference>
<evidence type="ECO:0000313" key="2">
    <source>
        <dbReference type="EMBL" id="CAA3013531.1"/>
    </source>
</evidence>
<dbReference type="AlphaFoldDB" id="A0A8S0U6W7"/>
<dbReference type="Gene3D" id="3.20.20.80">
    <property type="entry name" value="Glycosidases"/>
    <property type="match status" value="1"/>
</dbReference>
<keyword evidence="3" id="KW-1185">Reference proteome</keyword>
<organism evidence="2 3">
    <name type="scientific">Olea europaea subsp. europaea</name>
    <dbReference type="NCBI Taxonomy" id="158383"/>
    <lineage>
        <taxon>Eukaryota</taxon>
        <taxon>Viridiplantae</taxon>
        <taxon>Streptophyta</taxon>
        <taxon>Embryophyta</taxon>
        <taxon>Tracheophyta</taxon>
        <taxon>Spermatophyta</taxon>
        <taxon>Magnoliopsida</taxon>
        <taxon>eudicotyledons</taxon>
        <taxon>Gunneridae</taxon>
        <taxon>Pentapetalae</taxon>
        <taxon>asterids</taxon>
        <taxon>lamiids</taxon>
        <taxon>Lamiales</taxon>
        <taxon>Oleaceae</taxon>
        <taxon>Oleeae</taxon>
        <taxon>Olea</taxon>
    </lineage>
</organism>
<name>A0A8S0U6W7_OLEEU</name>
<accession>A0A8S0U6W7</accession>
<comment type="caution">
    <text evidence="2">The sequence shown here is derived from an EMBL/GenBank/DDBJ whole genome shotgun (WGS) entry which is preliminary data.</text>
</comment>
<evidence type="ECO:0000313" key="3">
    <source>
        <dbReference type="Proteomes" id="UP000594638"/>
    </source>
</evidence>
<dbReference type="PANTHER" id="PTHR13246">
    <property type="entry name" value="ENDO BETA N-ACETYLGLUCOSAMINIDASE"/>
    <property type="match status" value="1"/>
</dbReference>
<dbReference type="InterPro" id="IPR005201">
    <property type="entry name" value="TIM_ENGase"/>
</dbReference>
<evidence type="ECO:0000259" key="1">
    <source>
        <dbReference type="Pfam" id="PF03644"/>
    </source>
</evidence>
<sequence>MAGMTVLPLMPFFDICNGIFVNYSWKKYYPKSSADVASDRNFDVYMGIDVFGRPTETLSQSSTNVAHDVIKKDEVSAAIFARGWLYETKQPPDFQTAQNRWWGLVEKSWGVVQNYPKMLPFYSNFDQPFDEYPEDPTTQPIQVVVE</sequence>
<dbReference type="InterPro" id="IPR032979">
    <property type="entry name" value="ENGase"/>
</dbReference>
<dbReference type="Proteomes" id="UP000594638">
    <property type="component" value="Unassembled WGS sequence"/>
</dbReference>
<dbReference type="GO" id="GO:0033925">
    <property type="term" value="F:mannosyl-glycoprotein endo-beta-N-acetylglucosaminidase activity"/>
    <property type="evidence" value="ECO:0007669"/>
    <property type="project" value="UniProtKB-EC"/>
</dbReference>
<dbReference type="GO" id="GO:0005829">
    <property type="term" value="C:cytosol"/>
    <property type="evidence" value="ECO:0007669"/>
    <property type="project" value="UniProtKB-SubCell"/>
</dbReference>
<protein>
    <submittedName>
        <fullName evidence="2">Cytosolic endo-beta-N-acetylglucosaminidase 1</fullName>
    </submittedName>
</protein>
<dbReference type="EMBL" id="CACTIH010007440">
    <property type="protein sequence ID" value="CAA3013531.1"/>
    <property type="molecule type" value="Genomic_DNA"/>
</dbReference>
<feature type="domain" description="Cytosolic endo-beta-N-acetylglucosaminidase TIM barrel" evidence="1">
    <location>
        <begin position="11"/>
        <end position="127"/>
    </location>
</feature>
<dbReference type="Gramene" id="OE9A020941T1">
    <property type="protein sequence ID" value="OE9A020941C1"/>
    <property type="gene ID" value="OE9A020941"/>
</dbReference>
<dbReference type="PANTHER" id="PTHR13246:SF1">
    <property type="entry name" value="CYTOSOLIC ENDO-BETA-N-ACETYLGLUCOSAMINIDASE"/>
    <property type="match status" value="1"/>
</dbReference>
<reference evidence="2 3" key="1">
    <citation type="submission" date="2019-12" db="EMBL/GenBank/DDBJ databases">
        <authorList>
            <person name="Alioto T."/>
            <person name="Alioto T."/>
            <person name="Gomez Garrido J."/>
        </authorList>
    </citation>
    <scope>NUCLEOTIDE SEQUENCE [LARGE SCALE GENOMIC DNA]</scope>
</reference>
<gene>
    <name evidence="2" type="ORF">OLEA9_A020941</name>
</gene>
<dbReference type="OrthoDB" id="1711469at2759"/>